<dbReference type="RefSeq" id="WP_077315558.1">
    <property type="nucleotide sequence ID" value="NZ_AP024887.1"/>
</dbReference>
<keyword evidence="1 3" id="KW-0378">Hydrolase</keyword>
<evidence type="ECO:0000313" key="4">
    <source>
        <dbReference type="Proteomes" id="UP000189475"/>
    </source>
</evidence>
<evidence type="ECO:0000313" key="3">
    <source>
        <dbReference type="EMBL" id="SJL85165.1"/>
    </source>
</evidence>
<feature type="domain" description="Isochorismatase-like" evidence="2">
    <location>
        <begin position="10"/>
        <end position="178"/>
    </location>
</feature>
<dbReference type="AlphaFoldDB" id="A0A1R4B8B1"/>
<evidence type="ECO:0000259" key="2">
    <source>
        <dbReference type="Pfam" id="PF00857"/>
    </source>
</evidence>
<dbReference type="EC" id="3.-.-.-" evidence="3"/>
<evidence type="ECO:0000256" key="1">
    <source>
        <dbReference type="ARBA" id="ARBA00022801"/>
    </source>
</evidence>
<dbReference type="InterPro" id="IPR036380">
    <property type="entry name" value="Isochorismatase-like_sf"/>
</dbReference>
<dbReference type="STRING" id="1918946.VPAL9027_03189"/>
<dbReference type="EMBL" id="FUFT01000010">
    <property type="protein sequence ID" value="SJL85165.1"/>
    <property type="molecule type" value="Genomic_DNA"/>
</dbReference>
<dbReference type="PANTHER" id="PTHR43540:SF7">
    <property type="entry name" value="ISOCHORISMATASE FAMILY PROTEIN YECD"/>
    <property type="match status" value="1"/>
</dbReference>
<gene>
    <name evidence="3" type="primary">yecD</name>
    <name evidence="3" type="ORF">VPAL9027_03189</name>
</gene>
<dbReference type="Gene3D" id="3.40.50.850">
    <property type="entry name" value="Isochorismatase-like"/>
    <property type="match status" value="1"/>
</dbReference>
<keyword evidence="4" id="KW-1185">Reference proteome</keyword>
<dbReference type="Proteomes" id="UP000189475">
    <property type="component" value="Unassembled WGS sequence"/>
</dbReference>
<sequence length="185" mass="19870">MTISQLDSKTALIVIDLQEGIVPLAPEAEAKVAVENSIKLINTFHTKELPVVLVNVAGSAPGRTSYAHSGGEEVPTNWADLIPALPRKDDDILVTKHCWGALMNTDLHTQLQQQGVTQVVVVGIATSMGVESTARQAYELGYNVTLAKDAMADLSFTNHQHSVDNIFPMIAEIGSTNDLLNILNA</sequence>
<protein>
    <submittedName>
        <fullName evidence="3">Isochorismatase family protein YecD</fullName>
        <ecNumber evidence="3">3.-.-.-</ecNumber>
    </submittedName>
</protein>
<dbReference type="InterPro" id="IPR000868">
    <property type="entry name" value="Isochorismatase-like_dom"/>
</dbReference>
<dbReference type="Pfam" id="PF00857">
    <property type="entry name" value="Isochorismatase"/>
    <property type="match status" value="1"/>
</dbReference>
<dbReference type="PANTHER" id="PTHR43540">
    <property type="entry name" value="PEROXYUREIDOACRYLATE/UREIDOACRYLATE AMIDOHYDROLASE-RELATED"/>
    <property type="match status" value="1"/>
</dbReference>
<proteinExistence type="predicted"/>
<dbReference type="GO" id="GO:0016787">
    <property type="term" value="F:hydrolase activity"/>
    <property type="evidence" value="ECO:0007669"/>
    <property type="project" value="UniProtKB-KW"/>
</dbReference>
<accession>A0A1R4B8B1</accession>
<dbReference type="SUPFAM" id="SSF52499">
    <property type="entry name" value="Isochorismatase-like hydrolases"/>
    <property type="match status" value="1"/>
</dbReference>
<dbReference type="CDD" id="cd00431">
    <property type="entry name" value="cysteine_hydrolases"/>
    <property type="match status" value="1"/>
</dbReference>
<organism evidence="3 4">
    <name type="scientific">Vibrio palustris</name>
    <dbReference type="NCBI Taxonomy" id="1918946"/>
    <lineage>
        <taxon>Bacteria</taxon>
        <taxon>Pseudomonadati</taxon>
        <taxon>Pseudomonadota</taxon>
        <taxon>Gammaproteobacteria</taxon>
        <taxon>Vibrionales</taxon>
        <taxon>Vibrionaceae</taxon>
        <taxon>Vibrio</taxon>
    </lineage>
</organism>
<reference evidence="3 4" key="1">
    <citation type="submission" date="2017-02" db="EMBL/GenBank/DDBJ databases">
        <authorList>
            <person name="Peterson S.W."/>
        </authorList>
    </citation>
    <scope>NUCLEOTIDE SEQUENCE [LARGE SCALE GENOMIC DNA]</scope>
    <source>
        <strain evidence="3 4">CECT 9027</strain>
    </source>
</reference>
<dbReference type="OrthoDB" id="9807387at2"/>
<name>A0A1R4B8B1_9VIBR</name>
<dbReference type="InterPro" id="IPR050272">
    <property type="entry name" value="Isochorismatase-like_hydrls"/>
</dbReference>